<keyword evidence="8" id="KW-0560">Oxidoreductase</keyword>
<dbReference type="InterPro" id="IPR036400">
    <property type="entry name" value="Cyt_B5-like_heme/steroid_sf"/>
</dbReference>
<dbReference type="OrthoDB" id="260091at2759"/>
<evidence type="ECO:0000313" key="15">
    <source>
        <dbReference type="Proteomes" id="UP000319731"/>
    </source>
</evidence>
<dbReference type="Pfam" id="PF00487">
    <property type="entry name" value="FA_desaturase"/>
    <property type="match status" value="1"/>
</dbReference>
<accession>A0A507C3G8</accession>
<keyword evidence="15" id="KW-1185">Reference proteome</keyword>
<keyword evidence="10" id="KW-0443">Lipid metabolism</keyword>
<proteinExistence type="inferred from homology"/>
<dbReference type="GeneID" id="42004748"/>
<sequence length="426" mass="49124">MSKVWTLDAVKKAKEAGELIIIYQGKVYNITKWLPYHPGGMDATDAITAFHPKWVLEEKLPKFCVGGLAEYHPSKASRDFLALEARLQKEGYFETNYWFYVREFIKTCILTSLAVWLLVKGRPGWFEVVASCLTLAAMWHQVAFVAHDAGHNGITHNRYIDGAIGTLVANFVGGLSIGWWKSSHNVHHIVTNDPEHDPDIQLLPFFAVTTRLFTGVYSTYYKAFLEFDLPAKLLIRFQHLYYYIILGFGRFNLHALSISHLSKNNQVNPYRMHEIALTSIFWCWYLYLLSYVPTWPMVVVYVLLGHIATFLLHVQITLSHYGMSCEEHAEDEEFAVKALRTTMNVDCPWYIDWLHGGLQFQVEHHLFPRMPRHNLRKVRPFVRQYAKDNGITYVEYPFAEGNWVVLANLKHVALQAPSLASILGKE</sequence>
<dbReference type="PIRSF" id="PIRSF015921">
    <property type="entry name" value="FA_sphinglp_des"/>
    <property type="match status" value="1"/>
</dbReference>
<dbReference type="InterPro" id="IPR001199">
    <property type="entry name" value="Cyt_B5-like_heme/steroid-bd"/>
</dbReference>
<dbReference type="GO" id="GO:0006629">
    <property type="term" value="P:lipid metabolic process"/>
    <property type="evidence" value="ECO:0007669"/>
    <property type="project" value="UniProtKB-KW"/>
</dbReference>
<feature type="domain" description="Cytochrome b5 heme-binding" evidence="13">
    <location>
        <begin position="5"/>
        <end position="69"/>
    </location>
</feature>
<dbReference type="SMART" id="SM01117">
    <property type="entry name" value="Cyt-b5"/>
    <property type="match status" value="1"/>
</dbReference>
<evidence type="ECO:0000256" key="10">
    <source>
        <dbReference type="ARBA" id="ARBA00023098"/>
    </source>
</evidence>
<keyword evidence="4" id="KW-0349">Heme</keyword>
<dbReference type="SUPFAM" id="SSF55856">
    <property type="entry name" value="Cytochrome b5-like heme/steroid binding domain"/>
    <property type="match status" value="1"/>
</dbReference>
<dbReference type="CDD" id="cd03506">
    <property type="entry name" value="Delta6-FADS-like"/>
    <property type="match status" value="1"/>
</dbReference>
<comment type="pathway">
    <text evidence="2">Lipid metabolism.</text>
</comment>
<keyword evidence="9" id="KW-0408">Iron</keyword>
<keyword evidence="7 12" id="KW-1133">Transmembrane helix</keyword>
<dbReference type="GO" id="GO:0046872">
    <property type="term" value="F:metal ion binding"/>
    <property type="evidence" value="ECO:0007669"/>
    <property type="project" value="UniProtKB-KW"/>
</dbReference>
<evidence type="ECO:0000256" key="11">
    <source>
        <dbReference type="ARBA" id="ARBA00023136"/>
    </source>
</evidence>
<organism evidence="14 15">
    <name type="scientific">Synchytrium microbalum</name>
    <dbReference type="NCBI Taxonomy" id="1806994"/>
    <lineage>
        <taxon>Eukaryota</taxon>
        <taxon>Fungi</taxon>
        <taxon>Fungi incertae sedis</taxon>
        <taxon>Chytridiomycota</taxon>
        <taxon>Chytridiomycota incertae sedis</taxon>
        <taxon>Chytridiomycetes</taxon>
        <taxon>Synchytriales</taxon>
        <taxon>Synchytriaceae</taxon>
        <taxon>Synchytrium</taxon>
    </lineage>
</organism>
<keyword evidence="5 12" id="KW-0812">Transmembrane</keyword>
<evidence type="ECO:0000313" key="14">
    <source>
        <dbReference type="EMBL" id="TPX33599.1"/>
    </source>
</evidence>
<feature type="transmembrane region" description="Helical" evidence="12">
    <location>
        <begin position="240"/>
        <end position="258"/>
    </location>
</feature>
<protein>
    <recommendedName>
        <fullName evidence="13">Cytochrome b5 heme-binding domain-containing protein</fullName>
    </recommendedName>
</protein>
<evidence type="ECO:0000256" key="9">
    <source>
        <dbReference type="ARBA" id="ARBA00023004"/>
    </source>
</evidence>
<evidence type="ECO:0000256" key="1">
    <source>
        <dbReference type="ARBA" id="ARBA00004141"/>
    </source>
</evidence>
<gene>
    <name evidence="14" type="ORF">SmJEL517_g03523</name>
</gene>
<comment type="caution">
    <text evidence="14">The sequence shown here is derived from an EMBL/GenBank/DDBJ whole genome shotgun (WGS) entry which is preliminary data.</text>
</comment>
<evidence type="ECO:0000256" key="7">
    <source>
        <dbReference type="ARBA" id="ARBA00022989"/>
    </source>
</evidence>
<dbReference type="STRING" id="1806994.A0A507C3G8"/>
<comment type="similarity">
    <text evidence="3">Belongs to the fatty acid desaturase type 1 family.</text>
</comment>
<dbReference type="GO" id="GO:0016717">
    <property type="term" value="F:oxidoreductase activity, acting on paired donors, with oxidation of a pair of donors resulting in the reduction of molecular oxygen to two molecules of water"/>
    <property type="evidence" value="ECO:0007669"/>
    <property type="project" value="TreeGrafter"/>
</dbReference>
<dbReference type="Gene3D" id="3.10.120.10">
    <property type="entry name" value="Cytochrome b5-like heme/steroid binding domain"/>
    <property type="match status" value="1"/>
</dbReference>
<keyword evidence="11 12" id="KW-0472">Membrane</keyword>
<evidence type="ECO:0000256" key="2">
    <source>
        <dbReference type="ARBA" id="ARBA00005189"/>
    </source>
</evidence>
<dbReference type="EMBL" id="QEAO01000019">
    <property type="protein sequence ID" value="TPX33599.1"/>
    <property type="molecule type" value="Genomic_DNA"/>
</dbReference>
<reference evidence="14 15" key="1">
    <citation type="journal article" date="2019" name="Sci. Rep.">
        <title>Comparative genomics of chytrid fungi reveal insights into the obligate biotrophic and pathogenic lifestyle of Synchytrium endobioticum.</title>
        <authorList>
            <person name="van de Vossenberg B.T.L.H."/>
            <person name="Warris S."/>
            <person name="Nguyen H.D.T."/>
            <person name="van Gent-Pelzer M.P.E."/>
            <person name="Joly D.L."/>
            <person name="van de Geest H.C."/>
            <person name="Bonants P.J.M."/>
            <person name="Smith D.S."/>
            <person name="Levesque C.A."/>
            <person name="van der Lee T.A.J."/>
        </authorList>
    </citation>
    <scope>NUCLEOTIDE SEQUENCE [LARGE SCALE GENOMIC DNA]</scope>
    <source>
        <strain evidence="14 15">JEL517</strain>
    </source>
</reference>
<comment type="subcellular location">
    <subcellularLocation>
        <location evidence="1">Membrane</location>
        <topology evidence="1">Multi-pass membrane protein</topology>
    </subcellularLocation>
</comment>
<evidence type="ECO:0000256" key="6">
    <source>
        <dbReference type="ARBA" id="ARBA00022723"/>
    </source>
</evidence>
<evidence type="ECO:0000256" key="4">
    <source>
        <dbReference type="ARBA" id="ARBA00022617"/>
    </source>
</evidence>
<evidence type="ECO:0000256" key="3">
    <source>
        <dbReference type="ARBA" id="ARBA00009295"/>
    </source>
</evidence>
<keyword evidence="6" id="KW-0479">Metal-binding</keyword>
<evidence type="ECO:0000256" key="8">
    <source>
        <dbReference type="ARBA" id="ARBA00023002"/>
    </source>
</evidence>
<name>A0A507C3G8_9FUNG</name>
<dbReference type="RefSeq" id="XP_031024541.1">
    <property type="nucleotide sequence ID" value="XM_031169451.1"/>
</dbReference>
<dbReference type="PANTHER" id="PTHR19353:SF30">
    <property type="entry name" value="DELTA 8-(E)-SPHINGOLIPID DESATURASE"/>
    <property type="match status" value="1"/>
</dbReference>
<dbReference type="Proteomes" id="UP000319731">
    <property type="component" value="Unassembled WGS sequence"/>
</dbReference>
<evidence type="ECO:0000259" key="13">
    <source>
        <dbReference type="SMART" id="SM01117"/>
    </source>
</evidence>
<dbReference type="AlphaFoldDB" id="A0A507C3G8"/>
<dbReference type="PANTHER" id="PTHR19353">
    <property type="entry name" value="FATTY ACID DESATURASE 2"/>
    <property type="match status" value="1"/>
</dbReference>
<dbReference type="InterPro" id="IPR005804">
    <property type="entry name" value="FA_desaturase_dom"/>
</dbReference>
<dbReference type="InterPro" id="IPR012171">
    <property type="entry name" value="Fatty_acid_desaturase"/>
</dbReference>
<dbReference type="GO" id="GO:0016020">
    <property type="term" value="C:membrane"/>
    <property type="evidence" value="ECO:0007669"/>
    <property type="project" value="UniProtKB-SubCell"/>
</dbReference>
<evidence type="ECO:0000256" key="12">
    <source>
        <dbReference type="SAM" id="Phobius"/>
    </source>
</evidence>
<dbReference type="Pfam" id="PF00173">
    <property type="entry name" value="Cyt-b5"/>
    <property type="match status" value="1"/>
</dbReference>
<evidence type="ECO:0000256" key="5">
    <source>
        <dbReference type="ARBA" id="ARBA00022692"/>
    </source>
</evidence>